<dbReference type="AlphaFoldDB" id="A0A6J6I9A9"/>
<dbReference type="GO" id="GO:0005829">
    <property type="term" value="C:cytosol"/>
    <property type="evidence" value="ECO:0007669"/>
    <property type="project" value="TreeGrafter"/>
</dbReference>
<dbReference type="SUPFAM" id="SSF52540">
    <property type="entry name" value="P-loop containing nucleoside triphosphate hydrolases"/>
    <property type="match status" value="1"/>
</dbReference>
<sequence>MTSPLALALALPGEGLEESVLAAFERTRGFDVRRRCLELEDLLGLAQSGQLDVALIAGTVLRWDGDVVARLQTCGVCVIALVADQSQEQRFRQWGVDAVMTIQMSAFDADEVITEVTSVVTQTRSRKDRHPHSFAHDVSSGIAGESVAQTQDPFAPPAVDKPQAKVMTVWGPTGAPGRSTTAVGVASALAQRDHRVLLIDADPYGGALALMLGRREPDIPGLASACRLAHHGRLTPTQLMGLVHHVEPGLDLMTGLLRADRWPELRPAALEQVWSLARDLWDVVVIDVGFCLEEDEELSYDSMVPRRNATTISALATADHIVAVGSMDAIGLARLVRGLDDLKQVVGREPSVVVANRGMGRSRQVAVQRQVKEILRETGHDVPAMVLPFDREACSEALHAGRSLIRVAPQSALAKNLHLLARTLVSHLGGEQGVELGDRTALGRLRRLSA</sequence>
<dbReference type="GO" id="GO:0005524">
    <property type="term" value="F:ATP binding"/>
    <property type="evidence" value="ECO:0007669"/>
    <property type="project" value="TreeGrafter"/>
</dbReference>
<dbReference type="EMBL" id="CAEZVF010000097">
    <property type="protein sequence ID" value="CAB4623091.1"/>
    <property type="molecule type" value="Genomic_DNA"/>
</dbReference>
<reference evidence="2" key="1">
    <citation type="submission" date="2020-05" db="EMBL/GenBank/DDBJ databases">
        <authorList>
            <person name="Chiriac C."/>
            <person name="Salcher M."/>
            <person name="Ghai R."/>
            <person name="Kavagutti S V."/>
        </authorList>
    </citation>
    <scope>NUCLEOTIDE SEQUENCE</scope>
</reference>
<evidence type="ECO:0000259" key="1">
    <source>
        <dbReference type="Pfam" id="PF01656"/>
    </source>
</evidence>
<protein>
    <submittedName>
        <fullName evidence="2">Unannotated protein</fullName>
    </submittedName>
</protein>
<dbReference type="PANTHER" id="PTHR43384">
    <property type="entry name" value="SEPTUM SITE-DETERMINING PROTEIN MIND HOMOLOG, CHLOROPLASTIC-RELATED"/>
    <property type="match status" value="1"/>
</dbReference>
<dbReference type="Gene3D" id="3.40.50.300">
    <property type="entry name" value="P-loop containing nucleotide triphosphate hydrolases"/>
    <property type="match status" value="1"/>
</dbReference>
<dbReference type="InterPro" id="IPR002586">
    <property type="entry name" value="CobQ/CobB/MinD/ParA_Nub-bd_dom"/>
</dbReference>
<dbReference type="GO" id="GO:0016887">
    <property type="term" value="F:ATP hydrolysis activity"/>
    <property type="evidence" value="ECO:0007669"/>
    <property type="project" value="TreeGrafter"/>
</dbReference>
<gene>
    <name evidence="2" type="ORF">UFOPK1939_00717</name>
</gene>
<name>A0A6J6I9A9_9ZZZZ</name>
<organism evidence="2">
    <name type="scientific">freshwater metagenome</name>
    <dbReference type="NCBI Taxonomy" id="449393"/>
    <lineage>
        <taxon>unclassified sequences</taxon>
        <taxon>metagenomes</taxon>
        <taxon>ecological metagenomes</taxon>
    </lineage>
</organism>
<dbReference type="InterPro" id="IPR050625">
    <property type="entry name" value="ParA/MinD_ATPase"/>
</dbReference>
<dbReference type="Pfam" id="PF01656">
    <property type="entry name" value="CbiA"/>
    <property type="match status" value="1"/>
</dbReference>
<dbReference type="PANTHER" id="PTHR43384:SF13">
    <property type="entry name" value="SLR0110 PROTEIN"/>
    <property type="match status" value="1"/>
</dbReference>
<dbReference type="GO" id="GO:0009898">
    <property type="term" value="C:cytoplasmic side of plasma membrane"/>
    <property type="evidence" value="ECO:0007669"/>
    <property type="project" value="TreeGrafter"/>
</dbReference>
<feature type="domain" description="CobQ/CobB/MinD/ParA nucleotide binding" evidence="1">
    <location>
        <begin position="169"/>
        <end position="393"/>
    </location>
</feature>
<dbReference type="InterPro" id="IPR027417">
    <property type="entry name" value="P-loop_NTPase"/>
</dbReference>
<accession>A0A6J6I9A9</accession>
<dbReference type="GO" id="GO:0051782">
    <property type="term" value="P:negative regulation of cell division"/>
    <property type="evidence" value="ECO:0007669"/>
    <property type="project" value="TreeGrafter"/>
</dbReference>
<proteinExistence type="predicted"/>
<evidence type="ECO:0000313" key="2">
    <source>
        <dbReference type="EMBL" id="CAB4623091.1"/>
    </source>
</evidence>